<evidence type="ECO:0000259" key="2">
    <source>
        <dbReference type="Pfam" id="PF07969"/>
    </source>
</evidence>
<dbReference type="RefSeq" id="WP_381485955.1">
    <property type="nucleotide sequence ID" value="NZ_JBHTIK010000002.1"/>
</dbReference>
<organism evidence="3 4">
    <name type="scientific">Sphingosinicella xenopeptidilytica</name>
    <dbReference type="NCBI Taxonomy" id="364098"/>
    <lineage>
        <taxon>Bacteria</taxon>
        <taxon>Pseudomonadati</taxon>
        <taxon>Pseudomonadota</taxon>
        <taxon>Alphaproteobacteria</taxon>
        <taxon>Sphingomonadales</taxon>
        <taxon>Sphingosinicellaceae</taxon>
        <taxon>Sphingosinicella</taxon>
    </lineage>
</organism>
<evidence type="ECO:0000313" key="4">
    <source>
        <dbReference type="Proteomes" id="UP001597124"/>
    </source>
</evidence>
<evidence type="ECO:0000256" key="1">
    <source>
        <dbReference type="SAM" id="SignalP"/>
    </source>
</evidence>
<dbReference type="Pfam" id="PF07969">
    <property type="entry name" value="Amidohydro_3"/>
    <property type="match status" value="1"/>
</dbReference>
<keyword evidence="1" id="KW-0732">Signal</keyword>
<dbReference type="InterPro" id="IPR011059">
    <property type="entry name" value="Metal-dep_hydrolase_composite"/>
</dbReference>
<dbReference type="Proteomes" id="UP001597124">
    <property type="component" value="Unassembled WGS sequence"/>
</dbReference>
<dbReference type="EMBL" id="JBHTIK010000002">
    <property type="protein sequence ID" value="MFD0847260.1"/>
    <property type="molecule type" value="Genomic_DNA"/>
</dbReference>
<name>A0ABW3C012_SPHXN</name>
<gene>
    <name evidence="3" type="ORF">ACFQ00_02905</name>
</gene>
<dbReference type="Gene3D" id="3.10.310.70">
    <property type="match status" value="1"/>
</dbReference>
<dbReference type="SUPFAM" id="SSF51556">
    <property type="entry name" value="Metallo-dependent hydrolases"/>
    <property type="match status" value="1"/>
</dbReference>
<protein>
    <submittedName>
        <fullName evidence="3">Amidohydrolase</fullName>
        <ecNumber evidence="3">3.5.-.-</ecNumber>
    </submittedName>
</protein>
<dbReference type="Gene3D" id="3.20.20.140">
    <property type="entry name" value="Metal-dependent hydrolases"/>
    <property type="match status" value="1"/>
</dbReference>
<reference evidence="4" key="1">
    <citation type="journal article" date="2019" name="Int. J. Syst. Evol. Microbiol.">
        <title>The Global Catalogue of Microorganisms (GCM) 10K type strain sequencing project: providing services to taxonomists for standard genome sequencing and annotation.</title>
        <authorList>
            <consortium name="The Broad Institute Genomics Platform"/>
            <consortium name="The Broad Institute Genome Sequencing Center for Infectious Disease"/>
            <person name="Wu L."/>
            <person name="Ma J."/>
        </authorList>
    </citation>
    <scope>NUCLEOTIDE SEQUENCE [LARGE SCALE GENOMIC DNA]</scope>
    <source>
        <strain evidence="4">CCUG 52537</strain>
    </source>
</reference>
<dbReference type="GO" id="GO:0016787">
    <property type="term" value="F:hydrolase activity"/>
    <property type="evidence" value="ECO:0007669"/>
    <property type="project" value="UniProtKB-KW"/>
</dbReference>
<comment type="caution">
    <text evidence="3">The sequence shown here is derived from an EMBL/GenBank/DDBJ whole genome shotgun (WGS) entry which is preliminary data.</text>
</comment>
<accession>A0ABW3C012</accession>
<feature type="domain" description="Amidohydrolase 3" evidence="2">
    <location>
        <begin position="75"/>
        <end position="550"/>
    </location>
</feature>
<evidence type="ECO:0000313" key="3">
    <source>
        <dbReference type="EMBL" id="MFD0847260.1"/>
    </source>
</evidence>
<keyword evidence="3" id="KW-0378">Hydrolase</keyword>
<dbReference type="EC" id="3.5.-.-" evidence="3"/>
<dbReference type="SUPFAM" id="SSF51338">
    <property type="entry name" value="Composite domain of metallo-dependent hydrolases"/>
    <property type="match status" value="1"/>
</dbReference>
<dbReference type="Gene3D" id="2.30.40.10">
    <property type="entry name" value="Urease, subunit C, domain 1"/>
    <property type="match status" value="1"/>
</dbReference>
<feature type="chain" id="PRO_5046754147" evidence="1">
    <location>
        <begin position="26"/>
        <end position="557"/>
    </location>
</feature>
<dbReference type="CDD" id="cd01300">
    <property type="entry name" value="YtcJ_like"/>
    <property type="match status" value="1"/>
</dbReference>
<keyword evidence="4" id="KW-1185">Reference proteome</keyword>
<dbReference type="PANTHER" id="PTHR22642:SF2">
    <property type="entry name" value="PROTEIN LONG AFTER FAR-RED 3"/>
    <property type="match status" value="1"/>
</dbReference>
<proteinExistence type="predicted"/>
<feature type="signal peptide" evidence="1">
    <location>
        <begin position="1"/>
        <end position="25"/>
    </location>
</feature>
<dbReference type="PANTHER" id="PTHR22642">
    <property type="entry name" value="IMIDAZOLONEPROPIONASE"/>
    <property type="match status" value="1"/>
</dbReference>
<dbReference type="InterPro" id="IPR013108">
    <property type="entry name" value="Amidohydro_3"/>
</dbReference>
<dbReference type="InterPro" id="IPR033932">
    <property type="entry name" value="YtcJ-like"/>
</dbReference>
<dbReference type="InterPro" id="IPR032466">
    <property type="entry name" value="Metal_Hydrolase"/>
</dbReference>
<sequence length="557" mass="60458">MSYQFTRRQLIASGAAAALCGPAFAANGTLDTALINAAVWTGDQGAMSDAVGIAGNRIAALGSGAVRSAIGRKTRVVDCGGAFVMPAFIDCHTHFLLGSINIARPVFIDVRSKAEFIDRIGAAVRALPHGQWLLGGPWDEQRWGGELPRKEWIDAVSGDTPVAIPRTDLHSLFLNSAALRLAGIDRSTPDVPGGVIERDERGEPTGVLKDNATRHVHGVIPPMSAAFTDQIVRQGIEYALSKGVAQVHNTEVDWSVQDAARRLRANGAPGIRFYSFVPLADWERVAALVKAEGRGDDWVRWGALKCVSDGSLGARTARFHEPYLDAPGQRGVWTTGLDEMREWIPAADAAGLVITTHAIGDEANDVVLDIFADAERRNGRRDRRFRIEHAQHLSPGAWEKMARQNVIASVQPYHAADDGRWAVQRIGEERLLRTYAFRSLLDAGVRTCFGSDWPVAPLDPMTGVDAAVRRQTIDGANPNGWHPEQRVTIAETLTAYTSTAAYAGFQEDRLGRIALGYLADMTVLDRNLLSAAPDQYLKTGVLRTFVDGQERFTASSA</sequence>